<dbReference type="InterPro" id="IPR045865">
    <property type="entry name" value="ACT-like_dom_sf"/>
</dbReference>
<dbReference type="GO" id="GO:0006355">
    <property type="term" value="P:regulation of DNA-templated transcription"/>
    <property type="evidence" value="ECO:0007669"/>
    <property type="project" value="InterPro"/>
</dbReference>
<reference evidence="1" key="1">
    <citation type="submission" date="2018-06" db="EMBL/GenBank/DDBJ databases">
        <authorList>
            <person name="Zhirakovskaya E."/>
        </authorList>
    </citation>
    <scope>NUCLEOTIDE SEQUENCE</scope>
</reference>
<evidence type="ECO:0000313" key="1">
    <source>
        <dbReference type="EMBL" id="VAW85690.1"/>
    </source>
</evidence>
<dbReference type="InterPro" id="IPR050990">
    <property type="entry name" value="UPF0237/GcvR_regulator"/>
</dbReference>
<organism evidence="1">
    <name type="scientific">hydrothermal vent metagenome</name>
    <dbReference type="NCBI Taxonomy" id="652676"/>
    <lineage>
        <taxon>unclassified sequences</taxon>
        <taxon>metagenomes</taxon>
        <taxon>ecological metagenomes</taxon>
    </lineage>
</organism>
<dbReference type="EMBL" id="UOFQ01000028">
    <property type="protein sequence ID" value="VAW85690.1"/>
    <property type="molecule type" value="Genomic_DNA"/>
</dbReference>
<protein>
    <submittedName>
        <fullName evidence="1">Glycine cleavage system transcriptional antiactivator GcvR</fullName>
    </submittedName>
</protein>
<dbReference type="AlphaFoldDB" id="A0A3B0Z9M8"/>
<dbReference type="InterPro" id="IPR016867">
    <property type="entry name" value="GcvR"/>
</dbReference>
<dbReference type="PANTHER" id="PTHR34875">
    <property type="entry name" value="UPF0237 PROTEIN MJ1558"/>
    <property type="match status" value="1"/>
</dbReference>
<dbReference type="SUPFAM" id="SSF55021">
    <property type="entry name" value="ACT-like"/>
    <property type="match status" value="2"/>
</dbReference>
<accession>A0A3B0Z9M8</accession>
<dbReference type="Gene3D" id="3.30.70.260">
    <property type="match status" value="2"/>
</dbReference>
<dbReference type="PANTHER" id="PTHR34875:SF5">
    <property type="entry name" value="GLYCINE CLEAVAGE SYSTEM TRANSCRIPTIONAL REPRESSOR"/>
    <property type="match status" value="1"/>
</dbReference>
<dbReference type="CDD" id="cd04869">
    <property type="entry name" value="ACT_GcvR_2"/>
    <property type="match status" value="1"/>
</dbReference>
<dbReference type="PIRSF" id="PIRSF028103">
    <property type="entry name" value="GcvR"/>
    <property type="match status" value="1"/>
</dbReference>
<gene>
    <name evidence="1" type="ORF">MNBD_GAMMA17-960</name>
</gene>
<name>A0A3B0Z9M8_9ZZZZ</name>
<proteinExistence type="predicted"/>
<sequence>MTQHLVINAIGKDQPGIVNTLSLAIFDAQCNITDSRMAVLGGEFAVILLVSGSDEAIAGLTTHLNNAAKKLALTITTKKTGTRKANETLVPYIIEAIALDHPGIVYQLASFLSNKQINIESLTTESYAAAHTGSPMFAATMTVGIPATQKINVLRDEFTEFCNELNLDITFKPAKG</sequence>
<dbReference type="Pfam" id="PF13740">
    <property type="entry name" value="ACT_6"/>
    <property type="match status" value="1"/>
</dbReference>